<accession>A0ABS4QAA5</accession>
<dbReference type="Gene3D" id="3.90.1570.10">
    <property type="entry name" value="tt1808, chain A"/>
    <property type="match status" value="1"/>
</dbReference>
<feature type="domain" description="Putative restriction endonuclease" evidence="1">
    <location>
        <begin position="12"/>
        <end position="179"/>
    </location>
</feature>
<keyword evidence="2" id="KW-0540">Nuclease</keyword>
<evidence type="ECO:0000259" key="1">
    <source>
        <dbReference type="Pfam" id="PF05685"/>
    </source>
</evidence>
<dbReference type="PANTHER" id="PTHR35400:SF3">
    <property type="entry name" value="SLL1072 PROTEIN"/>
    <property type="match status" value="1"/>
</dbReference>
<dbReference type="Proteomes" id="UP001519325">
    <property type="component" value="Unassembled WGS sequence"/>
</dbReference>
<dbReference type="GO" id="GO:0004519">
    <property type="term" value="F:endonuclease activity"/>
    <property type="evidence" value="ECO:0007669"/>
    <property type="project" value="UniProtKB-KW"/>
</dbReference>
<dbReference type="CDD" id="cd06260">
    <property type="entry name" value="DUF820-like"/>
    <property type="match status" value="1"/>
</dbReference>
<dbReference type="RefSeq" id="WP_209886135.1">
    <property type="nucleotide sequence ID" value="NZ_JAGGMR010000001.1"/>
</dbReference>
<proteinExistence type="predicted"/>
<organism evidence="2 3">
    <name type="scientific">Nocardia goodfellowii</name>
    <dbReference type="NCBI Taxonomy" id="882446"/>
    <lineage>
        <taxon>Bacteria</taxon>
        <taxon>Bacillati</taxon>
        <taxon>Actinomycetota</taxon>
        <taxon>Actinomycetes</taxon>
        <taxon>Mycobacteriales</taxon>
        <taxon>Nocardiaceae</taxon>
        <taxon>Nocardia</taxon>
    </lineage>
</organism>
<name>A0ABS4QAA5_9NOCA</name>
<gene>
    <name evidence="2" type="ORF">BJ987_001529</name>
</gene>
<dbReference type="InterPro" id="IPR011335">
    <property type="entry name" value="Restrct_endonuc-II-like"/>
</dbReference>
<keyword evidence="2" id="KW-0378">Hydrolase</keyword>
<dbReference type="Pfam" id="PF05685">
    <property type="entry name" value="Uma2"/>
    <property type="match status" value="1"/>
</dbReference>
<dbReference type="EMBL" id="JAGGMR010000001">
    <property type="protein sequence ID" value="MBP2188628.1"/>
    <property type="molecule type" value="Genomic_DNA"/>
</dbReference>
<sequence>MTAVRESLMTTEKFEELARVAEGVRLEFIDGQLGAKAAPDGDHGRIIQWLIRTFLLFRPELFLTPEQGLKVGQYRKGRARPDGVLAAAEAFVGQGEWADPAPVLMVVEVTSDDQDTERRDREEKPLAYAASGIPLYLLIDRQYGELTVYSQPTPTRYEKKLTVPFGATVELPDPVRVELDSAPLADWVR</sequence>
<dbReference type="InterPro" id="IPR008538">
    <property type="entry name" value="Uma2"/>
</dbReference>
<reference evidence="2 3" key="1">
    <citation type="submission" date="2021-03" db="EMBL/GenBank/DDBJ databases">
        <title>Sequencing the genomes of 1000 actinobacteria strains.</title>
        <authorList>
            <person name="Klenk H.-P."/>
        </authorList>
    </citation>
    <scope>NUCLEOTIDE SEQUENCE [LARGE SCALE GENOMIC DNA]</scope>
    <source>
        <strain evidence="2 3">DSM 45516</strain>
    </source>
</reference>
<comment type="caution">
    <text evidence="2">The sequence shown here is derived from an EMBL/GenBank/DDBJ whole genome shotgun (WGS) entry which is preliminary data.</text>
</comment>
<keyword evidence="3" id="KW-1185">Reference proteome</keyword>
<protein>
    <submittedName>
        <fullName evidence="2">Uma2 family endonuclease</fullName>
    </submittedName>
</protein>
<keyword evidence="2" id="KW-0255">Endonuclease</keyword>
<evidence type="ECO:0000313" key="3">
    <source>
        <dbReference type="Proteomes" id="UP001519325"/>
    </source>
</evidence>
<dbReference type="InterPro" id="IPR012296">
    <property type="entry name" value="Nuclease_put_TT1808"/>
</dbReference>
<evidence type="ECO:0000313" key="2">
    <source>
        <dbReference type="EMBL" id="MBP2188628.1"/>
    </source>
</evidence>
<dbReference type="PANTHER" id="PTHR35400">
    <property type="entry name" value="SLR1083 PROTEIN"/>
    <property type="match status" value="1"/>
</dbReference>
<dbReference type="SUPFAM" id="SSF52980">
    <property type="entry name" value="Restriction endonuclease-like"/>
    <property type="match status" value="1"/>
</dbReference>